<proteinExistence type="predicted"/>
<dbReference type="EMBL" id="SSTD01001743">
    <property type="protein sequence ID" value="TYK29334.1"/>
    <property type="molecule type" value="Genomic_DNA"/>
</dbReference>
<comment type="caution">
    <text evidence="2">The sequence shown here is derived from an EMBL/GenBank/DDBJ whole genome shotgun (WGS) entry which is preliminary data.</text>
</comment>
<gene>
    <name evidence="2" type="ORF">E5676_scaffold129G00420</name>
    <name evidence="1" type="ORF">E6C27_scaffold110G001570</name>
</gene>
<evidence type="ECO:0000313" key="2">
    <source>
        <dbReference type="EMBL" id="TYK29334.1"/>
    </source>
</evidence>
<dbReference type="EMBL" id="SSTE01015327">
    <property type="protein sequence ID" value="KAA0043270.1"/>
    <property type="molecule type" value="Genomic_DNA"/>
</dbReference>
<evidence type="ECO:0000313" key="1">
    <source>
        <dbReference type="EMBL" id="KAA0043270.1"/>
    </source>
</evidence>
<name>A0A5D3E0K0_CUCMM</name>
<dbReference type="Proteomes" id="UP000321393">
    <property type="component" value="Unassembled WGS sequence"/>
</dbReference>
<evidence type="ECO:0000313" key="4">
    <source>
        <dbReference type="Proteomes" id="UP000321947"/>
    </source>
</evidence>
<sequence length="67" mass="7848">MEIPLSEGKNAWVLQSSIHNKALNSDRALTLRQRLIEGQTRWGAVTKVPREFCFTDCYWKWLKLVVD</sequence>
<evidence type="ECO:0000313" key="3">
    <source>
        <dbReference type="Proteomes" id="UP000321393"/>
    </source>
</evidence>
<dbReference type="Proteomes" id="UP000321947">
    <property type="component" value="Unassembled WGS sequence"/>
</dbReference>
<reference evidence="3 4" key="1">
    <citation type="submission" date="2019-08" db="EMBL/GenBank/DDBJ databases">
        <title>Draft genome sequences of two oriental melons (Cucumis melo L. var makuwa).</title>
        <authorList>
            <person name="Kwon S.-Y."/>
        </authorList>
    </citation>
    <scope>NUCLEOTIDE SEQUENCE [LARGE SCALE GENOMIC DNA]</scope>
    <source>
        <strain evidence="4">cv. Chang Bougi</strain>
        <strain evidence="3">cv. SW 3</strain>
        <tissue evidence="2">Leaf</tissue>
    </source>
</reference>
<protein>
    <submittedName>
        <fullName evidence="1 2">Mitochondrial protein</fullName>
    </submittedName>
</protein>
<organism evidence="2 4">
    <name type="scientific">Cucumis melo var. makuwa</name>
    <name type="common">Oriental melon</name>
    <dbReference type="NCBI Taxonomy" id="1194695"/>
    <lineage>
        <taxon>Eukaryota</taxon>
        <taxon>Viridiplantae</taxon>
        <taxon>Streptophyta</taxon>
        <taxon>Embryophyta</taxon>
        <taxon>Tracheophyta</taxon>
        <taxon>Spermatophyta</taxon>
        <taxon>Magnoliopsida</taxon>
        <taxon>eudicotyledons</taxon>
        <taxon>Gunneridae</taxon>
        <taxon>Pentapetalae</taxon>
        <taxon>rosids</taxon>
        <taxon>fabids</taxon>
        <taxon>Cucurbitales</taxon>
        <taxon>Cucurbitaceae</taxon>
        <taxon>Benincaseae</taxon>
        <taxon>Cucumis</taxon>
    </lineage>
</organism>
<accession>A0A5D3E0K0</accession>
<dbReference type="AlphaFoldDB" id="A0A5D3E0K0"/>